<evidence type="ECO:0008006" key="6">
    <source>
        <dbReference type="Google" id="ProtNLM"/>
    </source>
</evidence>
<evidence type="ECO:0000259" key="1">
    <source>
        <dbReference type="Pfam" id="PF13569"/>
    </source>
</evidence>
<dbReference type="RefSeq" id="WP_112116742.1">
    <property type="nucleotide sequence ID" value="NZ_UAQE01000001.1"/>
</dbReference>
<dbReference type="Pfam" id="PF13569">
    <property type="entry name" value="DUF4132"/>
    <property type="match status" value="1"/>
</dbReference>
<dbReference type="Proteomes" id="UP000251431">
    <property type="component" value="Unassembled WGS sequence"/>
</dbReference>
<evidence type="ECO:0000259" key="3">
    <source>
        <dbReference type="Pfam" id="PF24879"/>
    </source>
</evidence>
<dbReference type="EMBL" id="UAQE01000001">
    <property type="protein sequence ID" value="SPT97122.1"/>
    <property type="molecule type" value="Genomic_DNA"/>
</dbReference>
<evidence type="ECO:0000313" key="4">
    <source>
        <dbReference type="EMBL" id="SPT97122.1"/>
    </source>
</evidence>
<dbReference type="Pfam" id="PF18991">
    <property type="entry name" value="DUF5724"/>
    <property type="match status" value="1"/>
</dbReference>
<proteinExistence type="predicted"/>
<dbReference type="InterPro" id="IPR043782">
    <property type="entry name" value="DUF5724"/>
</dbReference>
<evidence type="ECO:0000259" key="2">
    <source>
        <dbReference type="Pfam" id="PF18991"/>
    </source>
</evidence>
<feature type="domain" description="DUF5724" evidence="2">
    <location>
        <begin position="34"/>
        <end position="1287"/>
    </location>
</feature>
<sequence>MTLSHEQKIHFQSIVDSAPIAIQPLAAALLKYMDNRDYEIETLIAAQQYSSLEELFSGPLFEVLTMFSSQERALKIKKLALRFDATMFQRGVLRRSFRSSQPVQDHLFQCLQLIEEMLTFEEITLQELLTNHRQYEHGTYPNYSSYVLKNENTKVMGFNVFEQLLAEELSLENPSIEEAVEGILFDEHQSSFFGHPFIRGIFKSSNHRMHDALGKLLLAAARQEGLRQAIVENIDHGNLDAQLNMMKLIQEHRLTRFSSVIRAVDTWMGLGYNSFENQKITEEVLALAIQAIEEDSFVEQLLKSERTIDIYVVLWATATKDYTKLNDLVTILLKRDKHIQLTTLAFLKNLSKISFTAPFVKDLILSTKDIELFAFAWGNFLYANHHINSEYARDNEWAQILQTFMQENTQLQGIEYLLFEQLEWAKNEITKDGLNITGKPLSFVHVHLSLEDLISTQIILAHHVQDEALFQRIIEHADSYSPSSRIGLLNIYCLDPVTEGQREFLFNSLRDRSSINRSLALKKIHALTPTEEEIAKIEDLLANKSGALRKEAISLLKVQAQNNLLQSAERLIKDSKQLKRLGGLELLLVASKQYNLASEQITALCSLLPKVTKNEQVLLEQLITRDVPEYNESNGFGLYTPHPPIQYGCISDGAIQMNGVEPWQQLAPLYVQAPTPFEKFFQYDVDKLLSKLEQLIQVLDQHAELEYETYQWNDTPISTTLGQRYSVMATKSDNQRHASLDAYPIPEEIVQWMKTALFSNEDLAYFNFYHNLSEYPAAHDLSEAAHTLIKPFFQYKDLKVRVAQFNSLKYDDTIQQIFSVLSQDIDKISGDTVLHQEALSLLEKHAPEFNRFEQAVGIMLQLFKQVPVDQWQLDVREKGYYYYRSTSTIIDLDVVESFVDRCWSDYSTYGEYVKMLAVNEELTKRMKNASYSPNVYNLSLFQYLDAMKVGLFTQDHLFEAIFTNTLASEIFNEPTKLQERYQQSFEEDLTDFFAIREQAIDRILAIELKRGDTPTAVTKLASSISYFEGIDYFLQILQALDGEKLARGYIWQAETKKDVFSRLLTNCYPKKEETAQQLKEAWQKTDISKERLIEAMMYNQHWIDLVSEVIGWDGLKESAWYFIAHTTDSLSDFAKDQIALFSSITAEDFRDGAFDLAWFQSAYQTLGAKKFKLVYDAAKYASEGANHRRAQLYADTAIGKLSPKTLMQEIQDKRNKDKLRALGLIPFIKSDDKDALTRYQFIQQFLKESKQFGAQRRASEARAASIALENLARNAGDGEATRFTWRMELSAFNDMKHLFKEQQIEQITAHLQIEDDASVAIIVEKDGKRLKNVPAALKKHADIVTLQEARKDLQEQYKRARPALEQAMELETVFSVEELIHLLAHPILAPLLQKLLFISDNYVGMLTSEGLQLLSADIVNLAPTSSIKIAHPYHLLESGQWRQWQSYMFEHNIKQPFKQVFRELYLINADEKAQKHSLRYAGHQVNPSQTVALLKTRGWQISYETGPRKVYYKENIVASLYAQADWFTPAEIEAPAIEGVYFYDRLTGKDIVLDDIPAAIFSEVMRDIDLVVSVAHVGGVDPEASHSTVEMRSIIVEELAKLLKLNNVEVKKQHALIEGKLASYSLHLGSGVVHQIGGSMIPIIAVPSQHRGRIFLPMVDDDPRTAEIMTKLLLLCEDTKIKDPAILTHIRSYEQMH</sequence>
<dbReference type="Pfam" id="PF24879">
    <property type="entry name" value="DUF7737"/>
    <property type="match status" value="1"/>
</dbReference>
<feature type="domain" description="DUF7737" evidence="3">
    <location>
        <begin position="1589"/>
        <end position="1690"/>
    </location>
</feature>
<feature type="domain" description="DUF4132" evidence="1">
    <location>
        <begin position="1327"/>
        <end position="1499"/>
    </location>
</feature>
<dbReference type="InterPro" id="IPR056639">
    <property type="entry name" value="DUF7737"/>
</dbReference>
<dbReference type="STRING" id="1421.A2J09_16295"/>
<organism evidence="4 5">
    <name type="scientific">Lysinibacillus capsici</name>
    <dbReference type="NCBI Taxonomy" id="2115968"/>
    <lineage>
        <taxon>Bacteria</taxon>
        <taxon>Bacillati</taxon>
        <taxon>Bacillota</taxon>
        <taxon>Bacilli</taxon>
        <taxon>Bacillales</taxon>
        <taxon>Bacillaceae</taxon>
        <taxon>Lysinibacillus</taxon>
    </lineage>
</organism>
<reference evidence="4 5" key="1">
    <citation type="submission" date="2018-06" db="EMBL/GenBank/DDBJ databases">
        <authorList>
            <consortium name="Pathogen Informatics"/>
            <person name="Doyle S."/>
        </authorList>
    </citation>
    <scope>NUCLEOTIDE SEQUENCE [LARGE SCALE GENOMIC DNA]</scope>
    <source>
        <strain evidence="4 5">NCTC7582</strain>
    </source>
</reference>
<name>A0A2X0Z5P5_9BACI</name>
<evidence type="ECO:0000313" key="5">
    <source>
        <dbReference type="Proteomes" id="UP000251431"/>
    </source>
</evidence>
<dbReference type="InterPro" id="IPR025406">
    <property type="entry name" value="DUF4132"/>
</dbReference>
<accession>A0A2X0Z5P5</accession>
<gene>
    <name evidence="4" type="ORF">NCTC7582_00917</name>
</gene>
<protein>
    <recommendedName>
        <fullName evidence="6">DUF4132 domain-containing protein</fullName>
    </recommendedName>
</protein>